<organism evidence="2 3">
    <name type="scientific">Vitis vinifera</name>
    <name type="common">Grape</name>
    <dbReference type="NCBI Taxonomy" id="29760"/>
    <lineage>
        <taxon>Eukaryota</taxon>
        <taxon>Viridiplantae</taxon>
        <taxon>Streptophyta</taxon>
        <taxon>Embryophyta</taxon>
        <taxon>Tracheophyta</taxon>
        <taxon>Spermatophyta</taxon>
        <taxon>Magnoliopsida</taxon>
        <taxon>eudicotyledons</taxon>
        <taxon>Gunneridae</taxon>
        <taxon>Pentapetalae</taxon>
        <taxon>rosids</taxon>
        <taxon>Vitales</taxon>
        <taxon>Vitaceae</taxon>
        <taxon>Viteae</taxon>
        <taxon>Vitis</taxon>
    </lineage>
</organism>
<dbReference type="AlphaFoldDB" id="A0A438HYD1"/>
<feature type="domain" description="Integrase zinc-binding" evidence="1">
    <location>
        <begin position="34"/>
        <end position="87"/>
    </location>
</feature>
<gene>
    <name evidence="2" type="ORF">CK203_046821</name>
</gene>
<dbReference type="Pfam" id="PF17921">
    <property type="entry name" value="Integrase_H2C2"/>
    <property type="match status" value="1"/>
</dbReference>
<name>A0A438HYD1_VITVI</name>
<dbReference type="Gene3D" id="1.10.340.70">
    <property type="match status" value="1"/>
</dbReference>
<evidence type="ECO:0000313" key="2">
    <source>
        <dbReference type="EMBL" id="RVW89456.1"/>
    </source>
</evidence>
<dbReference type="InterPro" id="IPR041588">
    <property type="entry name" value="Integrase_H2C2"/>
</dbReference>
<accession>A0A438HYD1</accession>
<evidence type="ECO:0000259" key="1">
    <source>
        <dbReference type="Pfam" id="PF17921"/>
    </source>
</evidence>
<evidence type="ECO:0000313" key="3">
    <source>
        <dbReference type="Proteomes" id="UP000288805"/>
    </source>
</evidence>
<sequence>MGRVATEQSNGSYTWRQGLLLYKGRVIILNYAPLKAKLLHEMHDTKVGGHSAVLRTFKKLGQQFYWSVMHRVVQNHIKGCDICQKIKIETLALARLLQPLSILCQVWDDITLDFIEGLPVSQGRDTIMKNLWKALLSSTGCPSPLLAIQIRSSSATFGRNFSRCRAPNCNSVPYTTHKQMAKRKSSIVASNSIYGVLFTSGHGYGVPTYLGLNIVHEVDQQLMSRDELLQQLKANLERSMNRMKQLAYQKRKDIAFSIGN</sequence>
<proteinExistence type="predicted"/>
<dbReference type="InterPro" id="IPR052160">
    <property type="entry name" value="Gypsy_RT_Integrase-like"/>
</dbReference>
<dbReference type="EMBL" id="QGNW01000164">
    <property type="protein sequence ID" value="RVW89456.1"/>
    <property type="molecule type" value="Genomic_DNA"/>
</dbReference>
<dbReference type="PANTHER" id="PTHR47266">
    <property type="entry name" value="ENDONUCLEASE-RELATED"/>
    <property type="match status" value="1"/>
</dbReference>
<dbReference type="Proteomes" id="UP000288805">
    <property type="component" value="Unassembled WGS sequence"/>
</dbReference>
<comment type="caution">
    <text evidence="2">The sequence shown here is derived from an EMBL/GenBank/DDBJ whole genome shotgun (WGS) entry which is preliminary data.</text>
</comment>
<reference evidence="2 3" key="1">
    <citation type="journal article" date="2018" name="PLoS Genet.">
        <title>Population sequencing reveals clonal diversity and ancestral inbreeding in the grapevine cultivar Chardonnay.</title>
        <authorList>
            <person name="Roach M.J."/>
            <person name="Johnson D.L."/>
            <person name="Bohlmann J."/>
            <person name="van Vuuren H.J."/>
            <person name="Jones S.J."/>
            <person name="Pretorius I.S."/>
            <person name="Schmidt S.A."/>
            <person name="Borneman A.R."/>
        </authorList>
    </citation>
    <scope>NUCLEOTIDE SEQUENCE [LARGE SCALE GENOMIC DNA]</scope>
    <source>
        <strain evidence="3">cv. Chardonnay</strain>
        <tissue evidence="2">Leaf</tissue>
    </source>
</reference>
<protein>
    <recommendedName>
        <fullName evidence="1">Integrase zinc-binding domain-containing protein</fullName>
    </recommendedName>
</protein>